<keyword evidence="2" id="KW-0645">Protease</keyword>
<dbReference type="PANTHER" id="PTHR12606">
    <property type="entry name" value="SENTRIN/SUMO-SPECIFIC PROTEASE"/>
    <property type="match status" value="1"/>
</dbReference>
<dbReference type="PANTHER" id="PTHR12606:SF136">
    <property type="entry name" value="ULP1 PROTEASE FAMILY PROTEIN"/>
    <property type="match status" value="1"/>
</dbReference>
<evidence type="ECO:0000256" key="4">
    <source>
        <dbReference type="ARBA" id="ARBA00022807"/>
    </source>
</evidence>
<evidence type="ECO:0000256" key="5">
    <source>
        <dbReference type="SAM" id="MobiDB-lite"/>
    </source>
</evidence>
<evidence type="ECO:0000313" key="8">
    <source>
        <dbReference type="Proteomes" id="UP001620645"/>
    </source>
</evidence>
<accession>A0ABD2JK57</accession>
<dbReference type="SUPFAM" id="SSF54001">
    <property type="entry name" value="Cysteine proteinases"/>
    <property type="match status" value="1"/>
</dbReference>
<feature type="region of interest" description="Disordered" evidence="5">
    <location>
        <begin position="184"/>
        <end position="223"/>
    </location>
</feature>
<comment type="similarity">
    <text evidence="1">Belongs to the peptidase C48 family.</text>
</comment>
<comment type="caution">
    <text evidence="7">The sequence shown here is derived from an EMBL/GenBank/DDBJ whole genome shotgun (WGS) entry which is preliminary data.</text>
</comment>
<evidence type="ECO:0000313" key="7">
    <source>
        <dbReference type="EMBL" id="KAL3090937.1"/>
    </source>
</evidence>
<dbReference type="PROSITE" id="PS50600">
    <property type="entry name" value="ULP_PROTEASE"/>
    <property type="match status" value="1"/>
</dbReference>
<dbReference type="InterPro" id="IPR038765">
    <property type="entry name" value="Papain-like_cys_pep_sf"/>
</dbReference>
<dbReference type="AlphaFoldDB" id="A0ABD2JK57"/>
<protein>
    <recommendedName>
        <fullName evidence="6">Ubiquitin-like protease family profile domain-containing protein</fullName>
    </recommendedName>
</protein>
<keyword evidence="4" id="KW-0788">Thiol protease</keyword>
<keyword evidence="3" id="KW-0378">Hydrolase</keyword>
<dbReference type="InterPro" id="IPR003653">
    <property type="entry name" value="Peptidase_C48_C"/>
</dbReference>
<evidence type="ECO:0000256" key="3">
    <source>
        <dbReference type="ARBA" id="ARBA00022801"/>
    </source>
</evidence>
<name>A0ABD2JK57_HETSC</name>
<dbReference type="Gene3D" id="3.40.395.10">
    <property type="entry name" value="Adenoviral Proteinase, Chain A"/>
    <property type="match status" value="1"/>
</dbReference>
<keyword evidence="8" id="KW-1185">Reference proteome</keyword>
<dbReference type="GO" id="GO:0006508">
    <property type="term" value="P:proteolysis"/>
    <property type="evidence" value="ECO:0007669"/>
    <property type="project" value="UniProtKB-KW"/>
</dbReference>
<organism evidence="7 8">
    <name type="scientific">Heterodera schachtii</name>
    <name type="common">Sugarbeet cyst nematode worm</name>
    <name type="synonym">Tylenchus schachtii</name>
    <dbReference type="NCBI Taxonomy" id="97005"/>
    <lineage>
        <taxon>Eukaryota</taxon>
        <taxon>Metazoa</taxon>
        <taxon>Ecdysozoa</taxon>
        <taxon>Nematoda</taxon>
        <taxon>Chromadorea</taxon>
        <taxon>Rhabditida</taxon>
        <taxon>Tylenchina</taxon>
        <taxon>Tylenchomorpha</taxon>
        <taxon>Tylenchoidea</taxon>
        <taxon>Heteroderidae</taxon>
        <taxon>Heteroderinae</taxon>
        <taxon>Heterodera</taxon>
    </lineage>
</organism>
<gene>
    <name evidence="7" type="ORF">niasHS_007312</name>
</gene>
<evidence type="ECO:0000259" key="6">
    <source>
        <dbReference type="PROSITE" id="PS50600"/>
    </source>
</evidence>
<feature type="domain" description="Ubiquitin-like protease family profile" evidence="6">
    <location>
        <begin position="341"/>
        <end position="501"/>
    </location>
</feature>
<evidence type="ECO:0000256" key="1">
    <source>
        <dbReference type="ARBA" id="ARBA00005234"/>
    </source>
</evidence>
<dbReference type="Pfam" id="PF02902">
    <property type="entry name" value="Peptidase_C48"/>
    <property type="match status" value="1"/>
</dbReference>
<proteinExistence type="inferred from homology"/>
<reference evidence="7 8" key="1">
    <citation type="submission" date="2024-10" db="EMBL/GenBank/DDBJ databases">
        <authorList>
            <person name="Kim D."/>
        </authorList>
    </citation>
    <scope>NUCLEOTIDE SEQUENCE [LARGE SCALE GENOMIC DNA]</scope>
    <source>
        <strain evidence="7">Taebaek</strain>
    </source>
</reference>
<evidence type="ECO:0000256" key="2">
    <source>
        <dbReference type="ARBA" id="ARBA00022670"/>
    </source>
</evidence>
<dbReference type="Proteomes" id="UP001620645">
    <property type="component" value="Unassembled WGS sequence"/>
</dbReference>
<dbReference type="GO" id="GO:0008234">
    <property type="term" value="F:cysteine-type peptidase activity"/>
    <property type="evidence" value="ECO:0007669"/>
    <property type="project" value="UniProtKB-KW"/>
</dbReference>
<sequence length="551" mass="63753">MENDFTINSCIALADPQKCGHKMLMRKGEFFFNSHERSFTAKIKNKTILHLLPCHLCKLRKERCPSGRCLIIRYKKPDESIKELGLKELTEEDKLRIHSLLVLIAGVEKEITQRKVESDRVATTKIELDKVPPRNNGLDNRPSCNIDKVMPRKTDSNKVQPSNIGWNSIPSWNIELDKVPPMKTELDKMPPRKIESDKIPPWKNELDKMPSRKNLDKMPPRKIESDKMPLCKVKVEMVPLIKDCPTIGNTAISQPNVTVRALKRPPLDLPRTPVKWPKPDFLLTNENKENLFTPIENGLEMPEHEKSLPERFTCPNFWSDLKSDERLRSGENGEWVKGQDERLTIDGLLCLCDGQWLNADIIDCYLDLICRCSPRAHFIPTYAILSYGRKGTVPSEWYWQLAETDTIFAPAHLYNNHWAMAILDTRERTLRLMDSMNHGYTDTEKKEFMETIMNILRDVAILQKVDIGDRSAWDVQEQLSVPQQRNGTDCGIFALLFAQYSLERRQLEFGQCHIPYFRRRICHDIISVILHDQKSPVNRSDETVVQCPFAL</sequence>
<dbReference type="EMBL" id="JBICCN010000138">
    <property type="protein sequence ID" value="KAL3090937.1"/>
    <property type="molecule type" value="Genomic_DNA"/>
</dbReference>